<comment type="caution">
    <text evidence="2">The sequence shown here is derived from an EMBL/GenBank/DDBJ whole genome shotgun (WGS) entry which is preliminary data.</text>
</comment>
<feature type="region of interest" description="Disordered" evidence="1">
    <location>
        <begin position="131"/>
        <end position="168"/>
    </location>
</feature>
<sequence length="179" mass="19900">MVQNIYRSAAGLELDDLLVDGPRNRRAEGFPADPERDTVKQTRPVAGYQNAAGLPKRRARVRAELHVGLDRVERRRERGGHARSHESRTRVDGRRLRGGVEVERRREFGQFRRRGQGVCLGLQFDEAGAHGVQGGEVEGGADGRSQRAGQRAAPELERRADLGNDVSEGGFVLLDPRFQ</sequence>
<protein>
    <submittedName>
        <fullName evidence="2">Uncharacterized protein</fullName>
    </submittedName>
</protein>
<evidence type="ECO:0000256" key="1">
    <source>
        <dbReference type="SAM" id="MobiDB-lite"/>
    </source>
</evidence>
<name>A0ABQ7RWJ7_PICAN</name>
<reference evidence="2 3" key="1">
    <citation type="journal article" date="2021" name="G3 (Bethesda)">
        <title>Genomic diversity, chromosomal rearrangements, and interspecies hybridization in the ogataea polymorpha species complex.</title>
        <authorList>
            <person name="Hanson S.J."/>
            <person name="Cinneide E.O."/>
            <person name="Salzberg L.I."/>
            <person name="Wolfe K.H."/>
            <person name="McGowan J."/>
            <person name="Fitzpatrick D.A."/>
            <person name="Matlin K."/>
        </authorList>
    </citation>
    <scope>NUCLEOTIDE SEQUENCE [LARGE SCALE GENOMIC DNA]</scope>
    <source>
        <strain evidence="2">51-138</strain>
    </source>
</reference>
<organism evidence="2 3">
    <name type="scientific">Pichia angusta</name>
    <name type="common">Yeast</name>
    <name type="synonym">Hansenula polymorpha</name>
    <dbReference type="NCBI Taxonomy" id="870730"/>
    <lineage>
        <taxon>Eukaryota</taxon>
        <taxon>Fungi</taxon>
        <taxon>Dikarya</taxon>
        <taxon>Ascomycota</taxon>
        <taxon>Saccharomycotina</taxon>
        <taxon>Pichiomycetes</taxon>
        <taxon>Pichiales</taxon>
        <taxon>Pichiaceae</taxon>
        <taxon>Ogataea</taxon>
    </lineage>
</organism>
<dbReference type="Proteomes" id="UP001197328">
    <property type="component" value="Unassembled WGS sequence"/>
</dbReference>
<accession>A0ABQ7RWJ7</accession>
<evidence type="ECO:0000313" key="2">
    <source>
        <dbReference type="EMBL" id="KAG7849464.1"/>
    </source>
</evidence>
<gene>
    <name evidence="2" type="ORF">KL940_003146</name>
</gene>
<dbReference type="EMBL" id="JAHLVD010000007">
    <property type="protein sequence ID" value="KAG7849464.1"/>
    <property type="molecule type" value="Genomic_DNA"/>
</dbReference>
<feature type="compositionally biased region" description="Gly residues" evidence="1">
    <location>
        <begin position="131"/>
        <end position="142"/>
    </location>
</feature>
<keyword evidence="3" id="KW-1185">Reference proteome</keyword>
<proteinExistence type="predicted"/>
<evidence type="ECO:0000313" key="3">
    <source>
        <dbReference type="Proteomes" id="UP001197328"/>
    </source>
</evidence>